<dbReference type="InterPro" id="IPR004206">
    <property type="entry name" value="mRNA_triPase_Cet1"/>
</dbReference>
<gene>
    <name evidence="11" type="ORF">SEPMUDRAFT_32487</name>
</gene>
<dbReference type="Gene3D" id="3.20.100.10">
    <property type="entry name" value="mRNA triphosphatase Cet1-like"/>
    <property type="match status" value="1"/>
</dbReference>
<dbReference type="CDD" id="cd07470">
    <property type="entry name" value="CYTH-like_mRNA_RTPase"/>
    <property type="match status" value="1"/>
</dbReference>
<dbReference type="SUPFAM" id="SSF55154">
    <property type="entry name" value="CYTH-like phosphatases"/>
    <property type="match status" value="1"/>
</dbReference>
<feature type="compositionally biased region" description="Polar residues" evidence="9">
    <location>
        <begin position="1"/>
        <end position="16"/>
    </location>
</feature>
<comment type="similarity">
    <text evidence="3 8">Belongs to the fungal TPase family.</text>
</comment>
<evidence type="ECO:0000256" key="5">
    <source>
        <dbReference type="ARBA" id="ARBA00022801"/>
    </source>
</evidence>
<evidence type="ECO:0000313" key="12">
    <source>
        <dbReference type="Proteomes" id="UP000016931"/>
    </source>
</evidence>
<comment type="subcellular location">
    <subcellularLocation>
        <location evidence="2 8">Nucleus</location>
    </subcellularLocation>
</comment>
<evidence type="ECO:0000256" key="9">
    <source>
        <dbReference type="SAM" id="MobiDB-lite"/>
    </source>
</evidence>
<dbReference type="HOGENOM" id="CLU_018004_1_0_1"/>
<dbReference type="PANTHER" id="PTHR28118">
    <property type="entry name" value="POLYNUCLEOTIDE 5'-TRIPHOSPHATASE-RELATED"/>
    <property type="match status" value="1"/>
</dbReference>
<keyword evidence="6 8" id="KW-0539">Nucleus</keyword>
<dbReference type="PANTHER" id="PTHR28118:SF1">
    <property type="entry name" value="POLYNUCLEOTIDE 5'-TRIPHOSPHATASE CTL1-RELATED"/>
    <property type="match status" value="1"/>
</dbReference>
<feature type="region of interest" description="Disordered" evidence="9">
    <location>
        <begin position="1"/>
        <end position="94"/>
    </location>
</feature>
<dbReference type="InterPro" id="IPR037009">
    <property type="entry name" value="mRNA_triPase_Cet1_sf"/>
</dbReference>
<feature type="compositionally biased region" description="Low complexity" evidence="9">
    <location>
        <begin position="74"/>
        <end position="86"/>
    </location>
</feature>
<dbReference type="GO" id="GO:0031533">
    <property type="term" value="C:mRNA capping enzyme complex"/>
    <property type="evidence" value="ECO:0007669"/>
    <property type="project" value="UniProtKB-UniRule"/>
</dbReference>
<dbReference type="GO" id="GO:0006370">
    <property type="term" value="P:7-methylguanosine mRNA capping"/>
    <property type="evidence" value="ECO:0007669"/>
    <property type="project" value="UniProtKB-UniRule"/>
</dbReference>
<dbReference type="GeneID" id="27905635"/>
<organism evidence="11 12">
    <name type="scientific">Sphaerulina musiva (strain SO2202)</name>
    <name type="common">Poplar stem canker fungus</name>
    <name type="synonym">Septoria musiva</name>
    <dbReference type="NCBI Taxonomy" id="692275"/>
    <lineage>
        <taxon>Eukaryota</taxon>
        <taxon>Fungi</taxon>
        <taxon>Dikarya</taxon>
        <taxon>Ascomycota</taxon>
        <taxon>Pezizomycotina</taxon>
        <taxon>Dothideomycetes</taxon>
        <taxon>Dothideomycetidae</taxon>
        <taxon>Mycosphaerellales</taxon>
        <taxon>Mycosphaerellaceae</taxon>
        <taxon>Sphaerulina</taxon>
    </lineage>
</organism>
<keyword evidence="8" id="KW-0506">mRNA capping</keyword>
<dbReference type="GO" id="GO:0004651">
    <property type="term" value="F:polynucleotide 5'-phosphatase activity"/>
    <property type="evidence" value="ECO:0007669"/>
    <property type="project" value="UniProtKB-UniRule"/>
</dbReference>
<evidence type="ECO:0000256" key="6">
    <source>
        <dbReference type="ARBA" id="ARBA00023242"/>
    </source>
</evidence>
<name>N1QJ63_SPHMS</name>
<evidence type="ECO:0000256" key="3">
    <source>
        <dbReference type="ARBA" id="ARBA00006345"/>
    </source>
</evidence>
<dbReference type="Pfam" id="PF02940">
    <property type="entry name" value="mRNA_triPase"/>
    <property type="match status" value="1"/>
</dbReference>
<comment type="function">
    <text evidence="8">First step of mRNA capping. Converts the 5'-triphosphate end of a nascent mRNA chain into a diphosphate end.</text>
</comment>
<comment type="cofactor">
    <cofactor evidence="1 8">
        <name>Mg(2+)</name>
        <dbReference type="ChEBI" id="CHEBI:18420"/>
    </cofactor>
</comment>
<evidence type="ECO:0000256" key="7">
    <source>
        <dbReference type="ARBA" id="ARBA00047740"/>
    </source>
</evidence>
<dbReference type="Proteomes" id="UP000016931">
    <property type="component" value="Unassembled WGS sequence"/>
</dbReference>
<dbReference type="eggNOG" id="ENOG502RZAX">
    <property type="taxonomic scope" value="Eukaryota"/>
</dbReference>
<protein>
    <recommendedName>
        <fullName evidence="8">mRNA-capping enzyme subunit beta</fullName>
        <ecNumber evidence="8">3.6.1.74</ecNumber>
    </recommendedName>
    <alternativeName>
        <fullName evidence="8">mRNA 5'-phosphatase</fullName>
    </alternativeName>
    <alternativeName>
        <fullName evidence="8">mRNA 5'-triphosphate monophosphatase</fullName>
    </alternativeName>
</protein>
<reference evidence="11 12" key="1">
    <citation type="journal article" date="2012" name="PLoS Pathog.">
        <title>Diverse lifestyles and strategies of plant pathogenesis encoded in the genomes of eighteen Dothideomycetes fungi.</title>
        <authorList>
            <person name="Ohm R.A."/>
            <person name="Feau N."/>
            <person name="Henrissat B."/>
            <person name="Schoch C.L."/>
            <person name="Horwitz B.A."/>
            <person name="Barry K.W."/>
            <person name="Condon B.J."/>
            <person name="Copeland A.C."/>
            <person name="Dhillon B."/>
            <person name="Glaser F."/>
            <person name="Hesse C.N."/>
            <person name="Kosti I."/>
            <person name="LaButti K."/>
            <person name="Lindquist E.A."/>
            <person name="Lucas S."/>
            <person name="Salamov A.A."/>
            <person name="Bradshaw R.E."/>
            <person name="Ciuffetti L."/>
            <person name="Hamelin R.C."/>
            <person name="Kema G.H.J."/>
            <person name="Lawrence C."/>
            <person name="Scott J.A."/>
            <person name="Spatafora J.W."/>
            <person name="Turgeon B.G."/>
            <person name="de Wit P.J.G.M."/>
            <person name="Zhong S."/>
            <person name="Goodwin S.B."/>
            <person name="Grigoriev I.V."/>
        </authorList>
    </citation>
    <scope>NUCLEOTIDE SEQUENCE [LARGE SCALE GENOMIC DNA]</scope>
    <source>
        <strain evidence="11 12">SO2202</strain>
    </source>
</reference>
<dbReference type="GO" id="GO:0140818">
    <property type="term" value="F:mRNA 5'-triphosphate monophosphatase activity"/>
    <property type="evidence" value="ECO:0007669"/>
    <property type="project" value="UniProtKB-EC"/>
</dbReference>
<evidence type="ECO:0000256" key="2">
    <source>
        <dbReference type="ARBA" id="ARBA00004123"/>
    </source>
</evidence>
<evidence type="ECO:0000256" key="8">
    <source>
        <dbReference type="RuleBase" id="RU367053"/>
    </source>
</evidence>
<dbReference type="EC" id="3.6.1.74" evidence="8"/>
<keyword evidence="5 8" id="KW-0378">Hydrolase</keyword>
<dbReference type="STRING" id="692275.N1QJ63"/>
<evidence type="ECO:0000256" key="4">
    <source>
        <dbReference type="ARBA" id="ARBA00022664"/>
    </source>
</evidence>
<keyword evidence="12" id="KW-1185">Reference proteome</keyword>
<dbReference type="OMA" id="ECKNEAR"/>
<sequence>MSSQGLKRSATDSEISQPPAKRERRRKYTERPTWARLHPSNPRLRVPGVMPNGPDIRAQPHQLPNNRVGTNGAPQVQSAQQVNGQQPQPPVQGAPAVNNIAPWLENPPIDHDMLRMRRLLGAWEKTIKWTTPLPSLTKAVTDWLVQQLLNCQDVAQDPKEGQIEIEAKVGRLYNQQTGQRFTLPVMNMVVVSPAYADVNCTFQSEMQEHEHKAMNEFLNREVRETHEKPGRQKLLYERLEETDTFARLSKIGIGALPEPVQRRQTQRDPKLRTTTEANPKTNRVGQVKARIIKVKLADLHIYNPSADYDLRITMNVECNLMRSDLDPSALVEEATPDKPTQPARNKNRLSYKHLNGLYQIDLTRVDQVGMAPKYELELEVDAGSLRKQLGPLLQGGESGFTQIVDGFIDNATLLMEHRRAGP</sequence>
<dbReference type="OrthoDB" id="272147at2759"/>
<dbReference type="InterPro" id="IPR033469">
    <property type="entry name" value="CYTH-like_dom_sf"/>
</dbReference>
<accession>N1QJ63</accession>
<feature type="region of interest" description="Disordered" evidence="9">
    <location>
        <begin position="260"/>
        <end position="282"/>
    </location>
</feature>
<comment type="catalytic activity">
    <reaction evidence="7">
        <text>a 5'-end triphospho-ribonucleoside in mRNA + H2O = a 5'-end diphospho-ribonucleoside in mRNA + phosphate + H(+)</text>
        <dbReference type="Rhea" id="RHEA:67004"/>
        <dbReference type="Rhea" id="RHEA-COMP:17164"/>
        <dbReference type="Rhea" id="RHEA-COMP:17165"/>
        <dbReference type="ChEBI" id="CHEBI:15377"/>
        <dbReference type="ChEBI" id="CHEBI:15378"/>
        <dbReference type="ChEBI" id="CHEBI:43474"/>
        <dbReference type="ChEBI" id="CHEBI:167616"/>
        <dbReference type="ChEBI" id="CHEBI:167618"/>
        <dbReference type="EC" id="3.6.1.74"/>
    </reaction>
    <physiologicalReaction direction="left-to-right" evidence="7">
        <dbReference type="Rhea" id="RHEA:67005"/>
    </physiologicalReaction>
</comment>
<dbReference type="InterPro" id="IPR040343">
    <property type="entry name" value="Cet1/Ctl1"/>
</dbReference>
<dbReference type="EMBL" id="KB456260">
    <property type="protein sequence ID" value="EMF16332.1"/>
    <property type="molecule type" value="Genomic_DNA"/>
</dbReference>
<evidence type="ECO:0000256" key="1">
    <source>
        <dbReference type="ARBA" id="ARBA00001946"/>
    </source>
</evidence>
<proteinExistence type="inferred from homology"/>
<comment type="subunit">
    <text evidence="8">Heterodimer. The mRNA-capping enzyme is composed of two separate chains alpha and beta, respectively a mRNA guanylyltransferase and an mRNA 5'-triphosphate monophosphatase.</text>
</comment>
<feature type="compositionally biased region" description="Polar residues" evidence="9">
    <location>
        <begin position="62"/>
        <end position="73"/>
    </location>
</feature>
<evidence type="ECO:0000313" key="11">
    <source>
        <dbReference type="EMBL" id="EMF16332.1"/>
    </source>
</evidence>
<feature type="domain" description="mRNA triphosphatase Cet1-like" evidence="10">
    <location>
        <begin position="135"/>
        <end position="380"/>
    </location>
</feature>
<dbReference type="AlphaFoldDB" id="N1QJ63"/>
<evidence type="ECO:0000259" key="10">
    <source>
        <dbReference type="Pfam" id="PF02940"/>
    </source>
</evidence>
<dbReference type="RefSeq" id="XP_016764453.1">
    <property type="nucleotide sequence ID" value="XM_016908498.1"/>
</dbReference>
<keyword evidence="4 8" id="KW-0507">mRNA processing</keyword>